<evidence type="ECO:0000313" key="3">
    <source>
        <dbReference type="EMBL" id="OUN41719.1"/>
    </source>
</evidence>
<sequence length="497" mass="54152">MEEQTPKKFHFTKQMKIGLAVVLVLCIGCGLVYLDTAYGSGKIRSLFVKSSVTQNTGNASAGVLAEIPLDAGSSASFAVFDEAFLLCTKDGAKYYNSVGDQKWNDTFNMTTPTVIQEGSFMAVGDLGGKNVRVYDESGLLYNVQLEGNLSQFALNQNGYLSLLEKKDSGYEVKIYNSKGTLLKGRVEETAGVYPISTDVSDDNKSFAVSYVDTTDVYPIGRVLFFYVNPEDSENYTDSLYASAADKADEIIGTISYRSNGVLAAVSDKGVYGFKDSEEVWSYYLTNVVDYVSFQQKDRVVLTLGDALPGEEGKEEGTVCWLSSNGAEEASYVSGKDITYLSVWKDGIVLGTDHTYIGIRHTGREAWTYQATQDVTDVIPMESFSRVLVVGQDIARILDMDKYKGEAPDVPEDLVETTPEVQTDEPLPAEGETNTDATQEDGSQEGTETSGTEETNASDTQETETTETETATDTETRENTETTQPAENTESGDVPAES</sequence>
<dbReference type="Pfam" id="PF18975">
    <property type="entry name" value="DUF5711"/>
    <property type="match status" value="1"/>
</dbReference>
<keyword evidence="2" id="KW-0472">Membrane</keyword>
<proteinExistence type="predicted"/>
<keyword evidence="2" id="KW-0812">Transmembrane</keyword>
<evidence type="ECO:0000313" key="4">
    <source>
        <dbReference type="Proteomes" id="UP000195455"/>
    </source>
</evidence>
<evidence type="ECO:0000256" key="2">
    <source>
        <dbReference type="SAM" id="Phobius"/>
    </source>
</evidence>
<comment type="caution">
    <text evidence="3">The sequence shown here is derived from an EMBL/GenBank/DDBJ whole genome shotgun (WGS) entry which is preliminary data.</text>
</comment>
<feature type="region of interest" description="Disordered" evidence="1">
    <location>
        <begin position="404"/>
        <end position="497"/>
    </location>
</feature>
<dbReference type="Proteomes" id="UP000195455">
    <property type="component" value="Unassembled WGS sequence"/>
</dbReference>
<accession>A0A1Y3U5N3</accession>
<dbReference type="RefSeq" id="WP_087989633.1">
    <property type="nucleotide sequence ID" value="NZ_NFHM01000016.1"/>
</dbReference>
<feature type="compositionally biased region" description="Low complexity" evidence="1">
    <location>
        <begin position="443"/>
        <end position="454"/>
    </location>
</feature>
<feature type="compositionally biased region" description="Acidic residues" evidence="1">
    <location>
        <begin position="460"/>
        <end position="471"/>
    </location>
</feature>
<evidence type="ECO:0000256" key="1">
    <source>
        <dbReference type="SAM" id="MobiDB-lite"/>
    </source>
</evidence>
<organism evidence="3 4">
    <name type="scientific">Anaerotignum lactatifermentans</name>
    <dbReference type="NCBI Taxonomy" id="160404"/>
    <lineage>
        <taxon>Bacteria</taxon>
        <taxon>Bacillati</taxon>
        <taxon>Bacillota</taxon>
        <taxon>Clostridia</taxon>
        <taxon>Lachnospirales</taxon>
        <taxon>Anaerotignaceae</taxon>
        <taxon>Anaerotignum</taxon>
    </lineage>
</organism>
<keyword evidence="2" id="KW-1133">Transmembrane helix</keyword>
<dbReference type="AlphaFoldDB" id="A0A1Y3U5N3"/>
<name>A0A1Y3U5N3_9FIRM</name>
<reference evidence="4" key="1">
    <citation type="submission" date="2017-04" db="EMBL/GenBank/DDBJ databases">
        <title>Function of individual gut microbiota members based on whole genome sequencing of pure cultures obtained from chicken caecum.</title>
        <authorList>
            <person name="Medvecky M."/>
            <person name="Cejkova D."/>
            <person name="Polansky O."/>
            <person name="Karasova D."/>
            <person name="Kubasova T."/>
            <person name="Cizek A."/>
            <person name="Rychlik I."/>
        </authorList>
    </citation>
    <scope>NUCLEOTIDE SEQUENCE [LARGE SCALE GENOMIC DNA]</scope>
    <source>
        <strain evidence="4">An75</strain>
    </source>
</reference>
<feature type="transmembrane region" description="Helical" evidence="2">
    <location>
        <begin position="17"/>
        <end position="34"/>
    </location>
</feature>
<dbReference type="InterPro" id="IPR043765">
    <property type="entry name" value="DUF5711"/>
</dbReference>
<protein>
    <submittedName>
        <fullName evidence="3">Uncharacterized protein</fullName>
    </submittedName>
</protein>
<dbReference type="EMBL" id="NFHM01000016">
    <property type="protein sequence ID" value="OUN41719.1"/>
    <property type="molecule type" value="Genomic_DNA"/>
</dbReference>
<gene>
    <name evidence="3" type="ORF">B5G26_10820</name>
</gene>